<sequence>MSSSSSSILPDPPQETESTKGQLLCITILGYRKPGMSEEAYRRHMTEISAPLTQDLMVKYGILRWTQIHNPTSTRQLMYQIMDPQMANLADYDCFSQVVFRSIEDYKKIKEDPYYQQHLVGDHERFADTKRSQVTIGWISQFIDRGVVVDGFNEGFDIHSLFSVVSLQPCSSPMASPSSPLVAMAMISGSFLSGAMTALSAMAVPVLLDTTTHPPQLFHQWVRMFHYGHLTLPTLSVATSLLYGYIAASRKACKKPWRTAALAGIATVMMVPFTWVFMSPTNSLLFQLEAASRTMPDVATVEEARRLVVKWSWMHLARSVFPLAGAALNIGH</sequence>
<dbReference type="VEuPathDB" id="FungiDB:P175DRAFT_0539852"/>
<evidence type="ECO:0000256" key="8">
    <source>
        <dbReference type="ARBA" id="ARBA00034313"/>
    </source>
</evidence>
<comment type="similarity">
    <text evidence="2">Belongs to the tpcK family.</text>
</comment>
<dbReference type="RefSeq" id="XP_040756819.1">
    <property type="nucleotide sequence ID" value="XM_040900340.1"/>
</dbReference>
<feature type="transmembrane region" description="Helical" evidence="10">
    <location>
        <begin position="260"/>
        <end position="278"/>
    </location>
</feature>
<organism evidence="12 13">
    <name type="scientific">Aspergillus ochraceoroseus IBT 24754</name>
    <dbReference type="NCBI Taxonomy" id="1392256"/>
    <lineage>
        <taxon>Eukaryota</taxon>
        <taxon>Fungi</taxon>
        <taxon>Dikarya</taxon>
        <taxon>Ascomycota</taxon>
        <taxon>Pezizomycotina</taxon>
        <taxon>Eurotiomycetes</taxon>
        <taxon>Eurotiomycetidae</taxon>
        <taxon>Eurotiales</taxon>
        <taxon>Aspergillaceae</taxon>
        <taxon>Aspergillus</taxon>
        <taxon>Aspergillus subgen. Nidulantes</taxon>
    </lineage>
</organism>
<reference evidence="12 13" key="1">
    <citation type="journal article" date="2018" name="Proc. Natl. Acad. Sci. U.S.A.">
        <title>Linking secondary metabolites to gene clusters through genome sequencing of six diverse Aspergillus species.</title>
        <authorList>
            <person name="Kaerboelling I."/>
            <person name="Vesth T.C."/>
            <person name="Frisvad J.C."/>
            <person name="Nybo J.L."/>
            <person name="Theobald S."/>
            <person name="Kuo A."/>
            <person name="Bowyer P."/>
            <person name="Matsuda Y."/>
            <person name="Mondo S."/>
            <person name="Lyhne E.K."/>
            <person name="Kogle M.E."/>
            <person name="Clum A."/>
            <person name="Lipzen A."/>
            <person name="Salamov A."/>
            <person name="Ngan C.Y."/>
            <person name="Daum C."/>
            <person name="Chiniquy J."/>
            <person name="Barry K."/>
            <person name="LaButti K."/>
            <person name="Haridas S."/>
            <person name="Simmons B.A."/>
            <person name="Magnuson J.K."/>
            <person name="Mortensen U.H."/>
            <person name="Larsen T.O."/>
            <person name="Grigoriev I.V."/>
            <person name="Baker S.E."/>
            <person name="Andersen M.R."/>
        </authorList>
    </citation>
    <scope>NUCLEOTIDE SEQUENCE [LARGE SCALE GENOMIC DNA]</scope>
    <source>
        <strain evidence="12 13">IBT 24754</strain>
    </source>
</reference>
<keyword evidence="3 10" id="KW-0812">Transmembrane</keyword>
<keyword evidence="4 10" id="KW-1133">Transmembrane helix</keyword>
<dbReference type="PANTHER" id="PTHR35042:SF3">
    <property type="entry name" value="ANTHRONE OXYGENASE-RELATED"/>
    <property type="match status" value="1"/>
</dbReference>
<feature type="transmembrane region" description="Helical" evidence="10">
    <location>
        <begin position="227"/>
        <end position="248"/>
    </location>
</feature>
<dbReference type="Gene3D" id="3.30.70.100">
    <property type="match status" value="1"/>
</dbReference>
<dbReference type="AlphaFoldDB" id="A0A2T5MA73"/>
<dbReference type="PANTHER" id="PTHR35042">
    <property type="entry name" value="ANTHRONE OXYGENASE ENCC"/>
    <property type="match status" value="1"/>
</dbReference>
<dbReference type="GeneID" id="63817222"/>
<keyword evidence="7 10" id="KW-0472">Membrane</keyword>
<evidence type="ECO:0000256" key="3">
    <source>
        <dbReference type="ARBA" id="ARBA00022692"/>
    </source>
</evidence>
<evidence type="ECO:0000259" key="11">
    <source>
        <dbReference type="Pfam" id="PF07110"/>
    </source>
</evidence>
<evidence type="ECO:0000256" key="2">
    <source>
        <dbReference type="ARBA" id="ARBA00005986"/>
    </source>
</evidence>
<gene>
    <name evidence="12" type="ORF">P175DRAFT_0539852</name>
</gene>
<comment type="caution">
    <text evidence="12">The sequence shown here is derived from an EMBL/GenBank/DDBJ whole genome shotgun (WGS) entry which is preliminary data.</text>
</comment>
<protein>
    <recommendedName>
        <fullName evidence="11">EthD domain-containing protein</fullName>
    </recommendedName>
</protein>
<dbReference type="InterPro" id="IPR011008">
    <property type="entry name" value="Dimeric_a/b-barrel"/>
</dbReference>
<name>A0A2T5MA73_9EURO</name>
<dbReference type="Proteomes" id="UP000244073">
    <property type="component" value="Unassembled WGS sequence"/>
</dbReference>
<dbReference type="InterPro" id="IPR009799">
    <property type="entry name" value="EthD_dom"/>
</dbReference>
<comment type="similarity">
    <text evidence="8">Belongs to the anthrone oxygenase family.</text>
</comment>
<keyword evidence="6" id="KW-0503">Monooxygenase</keyword>
<evidence type="ECO:0000256" key="10">
    <source>
        <dbReference type="SAM" id="Phobius"/>
    </source>
</evidence>
<evidence type="ECO:0000256" key="1">
    <source>
        <dbReference type="ARBA" id="ARBA00004141"/>
    </source>
</evidence>
<evidence type="ECO:0000256" key="6">
    <source>
        <dbReference type="ARBA" id="ARBA00023033"/>
    </source>
</evidence>
<comment type="subcellular location">
    <subcellularLocation>
        <location evidence="1">Membrane</location>
        <topology evidence="1">Multi-pass membrane protein</topology>
    </subcellularLocation>
</comment>
<evidence type="ECO:0000256" key="5">
    <source>
        <dbReference type="ARBA" id="ARBA00023002"/>
    </source>
</evidence>
<dbReference type="GO" id="GO:0016020">
    <property type="term" value="C:membrane"/>
    <property type="evidence" value="ECO:0007669"/>
    <property type="project" value="UniProtKB-SubCell"/>
</dbReference>
<dbReference type="Pfam" id="PF08592">
    <property type="entry name" value="Anthrone_oxy"/>
    <property type="match status" value="1"/>
</dbReference>
<evidence type="ECO:0000256" key="9">
    <source>
        <dbReference type="SAM" id="MobiDB-lite"/>
    </source>
</evidence>
<dbReference type="GO" id="GO:0004497">
    <property type="term" value="F:monooxygenase activity"/>
    <property type="evidence" value="ECO:0007669"/>
    <property type="project" value="UniProtKB-KW"/>
</dbReference>
<feature type="region of interest" description="Disordered" evidence="9">
    <location>
        <begin position="1"/>
        <end position="20"/>
    </location>
</feature>
<proteinExistence type="inferred from homology"/>
<dbReference type="SUPFAM" id="SSF54909">
    <property type="entry name" value="Dimeric alpha+beta barrel"/>
    <property type="match status" value="1"/>
</dbReference>
<evidence type="ECO:0000313" key="12">
    <source>
        <dbReference type="EMBL" id="PTU25427.1"/>
    </source>
</evidence>
<evidence type="ECO:0000256" key="7">
    <source>
        <dbReference type="ARBA" id="ARBA00023136"/>
    </source>
</evidence>
<keyword evidence="5" id="KW-0560">Oxidoreductase</keyword>
<accession>A0A2T5MA73</accession>
<evidence type="ECO:0000256" key="4">
    <source>
        <dbReference type="ARBA" id="ARBA00022989"/>
    </source>
</evidence>
<feature type="domain" description="EthD" evidence="11">
    <location>
        <begin position="33"/>
        <end position="129"/>
    </location>
</feature>
<dbReference type="EMBL" id="MSFN02000001">
    <property type="protein sequence ID" value="PTU25427.1"/>
    <property type="molecule type" value="Genomic_DNA"/>
</dbReference>
<dbReference type="OrthoDB" id="3454835at2759"/>
<dbReference type="Pfam" id="PF07110">
    <property type="entry name" value="EthD"/>
    <property type="match status" value="1"/>
</dbReference>
<evidence type="ECO:0000313" key="13">
    <source>
        <dbReference type="Proteomes" id="UP000244073"/>
    </source>
</evidence>
<dbReference type="InterPro" id="IPR013901">
    <property type="entry name" value="Anthrone_oxy"/>
</dbReference>